<dbReference type="PANTHER" id="PTHR47503">
    <property type="entry name" value="PURKINJE CELL PROTEIN 2"/>
    <property type="match status" value="1"/>
</dbReference>
<feature type="compositionally biased region" description="Polar residues" evidence="1">
    <location>
        <begin position="107"/>
        <end position="119"/>
    </location>
</feature>
<name>A0A4W6FP28_LATCA</name>
<dbReference type="InterPro" id="IPR011990">
    <property type="entry name" value="TPR-like_helical_dom_sf"/>
</dbReference>
<dbReference type="Proteomes" id="UP000314980">
    <property type="component" value="Unassembled WGS sequence"/>
</dbReference>
<dbReference type="InterPro" id="IPR042168">
    <property type="entry name" value="Pcp2"/>
</dbReference>
<accession>A0A4W6FP28</accession>
<reference evidence="2" key="3">
    <citation type="submission" date="2025-09" db="UniProtKB">
        <authorList>
            <consortium name="Ensembl"/>
        </authorList>
    </citation>
    <scope>IDENTIFICATION</scope>
</reference>
<evidence type="ECO:0000313" key="3">
    <source>
        <dbReference type="Proteomes" id="UP000314980"/>
    </source>
</evidence>
<protein>
    <submittedName>
        <fullName evidence="2">Uncharacterized protein</fullName>
    </submittedName>
</protein>
<feature type="region of interest" description="Disordered" evidence="1">
    <location>
        <begin position="107"/>
        <end position="153"/>
    </location>
</feature>
<dbReference type="Pfam" id="PF02188">
    <property type="entry name" value="GoLoco"/>
    <property type="match status" value="2"/>
</dbReference>
<sequence>MDEQRCSAPVLQNQAEQEKFFKMISHAQSGRMDEQRCSLQPSRSAEADAFFKVIASSQARRLDDQRVTLPTLPGISSERKENGRNTKAGIPVSYTTIRLLVVKDCSRPTSQPRVSNAASGSPRALPKSASFTPETEYQKNLNSPGQVTCSPQM</sequence>
<reference evidence="2" key="2">
    <citation type="submission" date="2025-08" db="UniProtKB">
        <authorList>
            <consortium name="Ensembl"/>
        </authorList>
    </citation>
    <scope>IDENTIFICATION</scope>
</reference>
<evidence type="ECO:0000256" key="1">
    <source>
        <dbReference type="SAM" id="MobiDB-lite"/>
    </source>
</evidence>
<dbReference type="STRING" id="8187.ENSLCAP00010052224"/>
<feature type="compositionally biased region" description="Polar residues" evidence="1">
    <location>
        <begin position="129"/>
        <end position="153"/>
    </location>
</feature>
<dbReference type="AlphaFoldDB" id="A0A4W6FP28"/>
<dbReference type="InParanoid" id="A0A4W6FP28"/>
<dbReference type="SMART" id="SM00390">
    <property type="entry name" value="GoLoco"/>
    <property type="match status" value="2"/>
</dbReference>
<proteinExistence type="predicted"/>
<dbReference type="Gene3D" id="1.25.40.10">
    <property type="entry name" value="Tetratricopeptide repeat domain"/>
    <property type="match status" value="1"/>
</dbReference>
<dbReference type="Ensembl" id="ENSLCAT00010053583.1">
    <property type="protein sequence ID" value="ENSLCAP00010052224.1"/>
    <property type="gene ID" value="ENSLCAG00010024308.1"/>
</dbReference>
<reference evidence="3" key="1">
    <citation type="submission" date="2015-09" db="EMBL/GenBank/DDBJ databases">
        <authorList>
            <person name="Sai Rama Sridatta P."/>
        </authorList>
    </citation>
    <scope>NUCLEOTIDE SEQUENCE [LARGE SCALE GENOMIC DNA]</scope>
</reference>
<dbReference type="GO" id="GO:0005085">
    <property type="term" value="F:guanyl-nucleotide exchange factor activity"/>
    <property type="evidence" value="ECO:0007669"/>
    <property type="project" value="InterPro"/>
</dbReference>
<dbReference type="PROSITE" id="PS50877">
    <property type="entry name" value="GOLOCO"/>
    <property type="match status" value="2"/>
</dbReference>
<organism evidence="2 3">
    <name type="scientific">Lates calcarifer</name>
    <name type="common">Barramundi</name>
    <name type="synonym">Holocentrus calcarifer</name>
    <dbReference type="NCBI Taxonomy" id="8187"/>
    <lineage>
        <taxon>Eukaryota</taxon>
        <taxon>Metazoa</taxon>
        <taxon>Chordata</taxon>
        <taxon>Craniata</taxon>
        <taxon>Vertebrata</taxon>
        <taxon>Euteleostomi</taxon>
        <taxon>Actinopterygii</taxon>
        <taxon>Neopterygii</taxon>
        <taxon>Teleostei</taxon>
        <taxon>Neoteleostei</taxon>
        <taxon>Acanthomorphata</taxon>
        <taxon>Carangaria</taxon>
        <taxon>Carangaria incertae sedis</taxon>
        <taxon>Centropomidae</taxon>
        <taxon>Lates</taxon>
    </lineage>
</organism>
<keyword evidence="3" id="KW-1185">Reference proteome</keyword>
<dbReference type="PANTHER" id="PTHR47503:SF1">
    <property type="entry name" value="PURKINJE CELL PROTEIN 2 HOMOLOG"/>
    <property type="match status" value="1"/>
</dbReference>
<dbReference type="InterPro" id="IPR003109">
    <property type="entry name" value="GoLoco_motif"/>
</dbReference>
<evidence type="ECO:0000313" key="2">
    <source>
        <dbReference type="Ensembl" id="ENSLCAP00010052224.1"/>
    </source>
</evidence>
<dbReference type="GeneTree" id="ENSGT01030000235442"/>